<evidence type="ECO:0000313" key="2">
    <source>
        <dbReference type="EMBL" id="VIO90212.1"/>
    </source>
</evidence>
<evidence type="ECO:0000256" key="1">
    <source>
        <dbReference type="SAM" id="MobiDB-lite"/>
    </source>
</evidence>
<dbReference type="CTD" id="6098427"/>
<dbReference type="InterPro" id="IPR009050">
    <property type="entry name" value="Globin-like_sf"/>
</dbReference>
<reference evidence="4" key="3">
    <citation type="submission" date="2019-12" db="UniProtKB">
        <authorList>
            <consortium name="WormBaseParasite"/>
        </authorList>
    </citation>
    <scope>IDENTIFICATION</scope>
</reference>
<name>A0A4E9F8G5_BRUMA</name>
<dbReference type="GO" id="GO:0019825">
    <property type="term" value="F:oxygen binding"/>
    <property type="evidence" value="ECO:0007669"/>
    <property type="project" value="InterPro"/>
</dbReference>
<organism evidence="2">
    <name type="scientific">Brugia malayi</name>
    <name type="common">Filarial nematode worm</name>
    <dbReference type="NCBI Taxonomy" id="6279"/>
    <lineage>
        <taxon>Eukaryota</taxon>
        <taxon>Metazoa</taxon>
        <taxon>Ecdysozoa</taxon>
        <taxon>Nematoda</taxon>
        <taxon>Chromadorea</taxon>
        <taxon>Rhabditida</taxon>
        <taxon>Spirurina</taxon>
        <taxon>Spiruromorpha</taxon>
        <taxon>Filarioidea</taxon>
        <taxon>Onchocercidae</taxon>
        <taxon>Brugia</taxon>
    </lineage>
</organism>
<gene>
    <name evidence="2 4" type="primary">Bm8082</name>
    <name evidence="2" type="ORF">BM_BM8082</name>
</gene>
<dbReference type="SUPFAM" id="SSF46458">
    <property type="entry name" value="Globin-like"/>
    <property type="match status" value="1"/>
</dbReference>
<dbReference type="KEGG" id="bmy:BM_BM8082"/>
<dbReference type="GeneID" id="6098427"/>
<protein>
    <submittedName>
        <fullName evidence="4">Globin family profile domain-containing protein</fullName>
    </submittedName>
</protein>
<feature type="compositionally biased region" description="Polar residues" evidence="1">
    <location>
        <begin position="187"/>
        <end position="200"/>
    </location>
</feature>
<keyword evidence="3" id="KW-1185">Reference proteome</keyword>
<dbReference type="InterPro" id="IPR044399">
    <property type="entry name" value="Mb-like_M"/>
</dbReference>
<dbReference type="Gene3D" id="1.10.490.10">
    <property type="entry name" value="Globins"/>
    <property type="match status" value="1"/>
</dbReference>
<dbReference type="Proteomes" id="UP000006672">
    <property type="component" value="Unassembled WGS sequence"/>
</dbReference>
<dbReference type="AlphaFoldDB" id="A0A4E9F8G5"/>
<dbReference type="RefSeq" id="XP_042932134.1">
    <property type="nucleotide sequence ID" value="XM_043076200.1"/>
</dbReference>
<dbReference type="GO" id="GO:0020037">
    <property type="term" value="F:heme binding"/>
    <property type="evidence" value="ECO:0007669"/>
    <property type="project" value="InterPro"/>
</dbReference>
<reference evidence="2" key="2">
    <citation type="submission" date="2019-04" db="EMBL/GenBank/DDBJ databases">
        <authorList>
            <person name="Howe K."/>
            <person name="Paulini M."/>
            <person name="Williams G."/>
        </authorList>
    </citation>
    <scope>NUCLEOTIDE SEQUENCE [LARGE SCALE GENOMIC DNA]</scope>
    <source>
        <strain evidence="2">FR3</strain>
    </source>
</reference>
<evidence type="ECO:0000313" key="3">
    <source>
        <dbReference type="Proteomes" id="UP000006672"/>
    </source>
</evidence>
<dbReference type="CDD" id="cd01040">
    <property type="entry name" value="Mb-like"/>
    <property type="match status" value="1"/>
</dbReference>
<evidence type="ECO:0000313" key="4">
    <source>
        <dbReference type="WBParaSite" id="Bm8082a.1"/>
    </source>
</evidence>
<feature type="region of interest" description="Disordered" evidence="1">
    <location>
        <begin position="182"/>
        <end position="210"/>
    </location>
</feature>
<sequence length="386" mass="43657">MGQKSSINKSSKNVECYSTANETLLNENHDTKSPAVNANYRGIIRDCFDRATCITAKRILMRVNQQRPDFKMYKDNLTPEQIDSLINLLNDYLSAVIDNIDDVEKVKELSMNYGLKHVSLRLNGFKPDFFAAMADAIATECSFLSETATTHAPTSTFRAWTILVDLMFSSVRDGFYQELRRQRRQSPTHLKSSRESSASTERLLENSESNLRDSVKSANLRFENNYYSNCDQRITASNSSLTKQPFSSTDISKQEVINYHLRPGTTTTAAISKPLFQKSNSTNSFLKLLSASSFGSINENCSTSQMKRGEYIIRSRTPIPNTGRFFKKTTTTINSEANKHQTFKQLSSDSSQSAIPKSFDPNKIIDDFMNDRLSSAQNFAFPNNRK</sequence>
<accession>A0A5S6PVL3</accession>
<dbReference type="EMBL" id="CAAKNF010000192">
    <property type="protein sequence ID" value="VIO90212.1"/>
    <property type="molecule type" value="Genomic_DNA"/>
</dbReference>
<dbReference type="OrthoDB" id="5854162at2759"/>
<accession>A0A4E9F8G5</accession>
<proteinExistence type="predicted"/>
<dbReference type="WBParaSite" id="Bm8082a.1">
    <property type="protein sequence ID" value="Bm8082a.1"/>
    <property type="gene ID" value="WBGene00228343"/>
</dbReference>
<dbReference type="InterPro" id="IPR012292">
    <property type="entry name" value="Globin/Proto"/>
</dbReference>
<reference evidence="3" key="1">
    <citation type="journal article" date="2007" name="Science">
        <title>Draft genome of the filarial nematode parasite Brugia malayi.</title>
        <authorList>
            <person name="Ghedin E."/>
            <person name="Wang S."/>
            <person name="Spiro D."/>
            <person name="Caler E."/>
            <person name="Zhao Q."/>
            <person name="Crabtree J."/>
            <person name="Allen J.E."/>
            <person name="Delcher A.L."/>
            <person name="Guiliano D.B."/>
            <person name="Miranda-Saavedra D."/>
            <person name="Angiuoli S.V."/>
            <person name="Creasy T."/>
            <person name="Amedeo P."/>
            <person name="Haas B."/>
            <person name="El-Sayed N.M."/>
            <person name="Wortman J.R."/>
            <person name="Feldblyum T."/>
            <person name="Tallon L."/>
            <person name="Schatz M."/>
            <person name="Shumway M."/>
            <person name="Koo H."/>
            <person name="Salzberg S.L."/>
            <person name="Schobel S."/>
            <person name="Pertea M."/>
            <person name="Pop M."/>
            <person name="White O."/>
            <person name="Barton G.J."/>
            <person name="Carlow C.K."/>
            <person name="Crawford M.J."/>
            <person name="Daub J."/>
            <person name="Dimmic M.W."/>
            <person name="Estes C.F."/>
            <person name="Foster J.M."/>
            <person name="Ganatra M."/>
            <person name="Gregory W.F."/>
            <person name="Johnson N.M."/>
            <person name="Jin J."/>
            <person name="Komuniecki R."/>
            <person name="Korf I."/>
            <person name="Kumar S."/>
            <person name="Laney S."/>
            <person name="Li B.W."/>
            <person name="Li W."/>
            <person name="Lindblom T.H."/>
            <person name="Lustigman S."/>
            <person name="Ma D."/>
            <person name="Maina C.V."/>
            <person name="Martin D.M."/>
            <person name="McCarter J.P."/>
            <person name="McReynolds L."/>
            <person name="Mitreva M."/>
            <person name="Nutman T.B."/>
            <person name="Parkinson J."/>
            <person name="Peregrin-Alvarez J.M."/>
            <person name="Poole C."/>
            <person name="Ren Q."/>
            <person name="Saunders L."/>
            <person name="Sluder A.E."/>
            <person name="Smith K."/>
            <person name="Stanke M."/>
            <person name="Unnasch T.R."/>
            <person name="Ware J."/>
            <person name="Wei A.D."/>
            <person name="Weil G."/>
            <person name="Williams D.J."/>
            <person name="Zhang Y."/>
            <person name="Williams S.A."/>
            <person name="Fraser-Liggett C."/>
            <person name="Slatko B."/>
            <person name="Blaxter M.L."/>
            <person name="Scott A.L."/>
        </authorList>
    </citation>
    <scope>NUCLEOTIDE SEQUENCE</scope>
    <source>
        <strain evidence="3">FR3</strain>
    </source>
</reference>